<comment type="caution">
    <text evidence="2">The sequence shown here is derived from an EMBL/GenBank/DDBJ whole genome shotgun (WGS) entry which is preliminary data.</text>
</comment>
<evidence type="ECO:0000256" key="1">
    <source>
        <dbReference type="SAM" id="MobiDB-lite"/>
    </source>
</evidence>
<protein>
    <submittedName>
        <fullName evidence="2">Uncharacterized protein</fullName>
    </submittedName>
</protein>
<dbReference type="AlphaFoldDB" id="A0A9Q1JDM0"/>
<name>A0A9Q1JDM0_SYNKA</name>
<gene>
    <name evidence="2" type="ORF">SKAU_G00018230</name>
</gene>
<dbReference type="Proteomes" id="UP001152622">
    <property type="component" value="Chromosome 1"/>
</dbReference>
<accession>A0A9Q1JDM0</accession>
<reference evidence="2" key="1">
    <citation type="journal article" date="2023" name="Science">
        <title>Genome structures resolve the early diversification of teleost fishes.</title>
        <authorList>
            <person name="Parey E."/>
            <person name="Louis A."/>
            <person name="Montfort J."/>
            <person name="Bouchez O."/>
            <person name="Roques C."/>
            <person name="Iampietro C."/>
            <person name="Lluch J."/>
            <person name="Castinel A."/>
            <person name="Donnadieu C."/>
            <person name="Desvignes T."/>
            <person name="Floi Bucao C."/>
            <person name="Jouanno E."/>
            <person name="Wen M."/>
            <person name="Mejri S."/>
            <person name="Dirks R."/>
            <person name="Jansen H."/>
            <person name="Henkel C."/>
            <person name="Chen W.J."/>
            <person name="Zahm M."/>
            <person name="Cabau C."/>
            <person name="Klopp C."/>
            <person name="Thompson A.W."/>
            <person name="Robinson-Rechavi M."/>
            <person name="Braasch I."/>
            <person name="Lecointre G."/>
            <person name="Bobe J."/>
            <person name="Postlethwait J.H."/>
            <person name="Berthelot C."/>
            <person name="Roest Crollius H."/>
            <person name="Guiguen Y."/>
        </authorList>
    </citation>
    <scope>NUCLEOTIDE SEQUENCE</scope>
    <source>
        <strain evidence="2">WJC10195</strain>
    </source>
</reference>
<evidence type="ECO:0000313" key="3">
    <source>
        <dbReference type="Proteomes" id="UP001152622"/>
    </source>
</evidence>
<sequence length="104" mass="11360">MLAEVDVGSWSDSGGRSVPVLGSPCGDGRKSVWDSRKSFNAQASLLCCPGSTHIAKQVKRKTGIHVNTFGEPRKARLPLVCNRVPDWRLREERIGSKDARRDGG</sequence>
<feature type="region of interest" description="Disordered" evidence="1">
    <location>
        <begin position="1"/>
        <end position="22"/>
    </location>
</feature>
<evidence type="ECO:0000313" key="2">
    <source>
        <dbReference type="EMBL" id="KAJ8381045.1"/>
    </source>
</evidence>
<dbReference type="EMBL" id="JAINUF010000001">
    <property type="protein sequence ID" value="KAJ8381045.1"/>
    <property type="molecule type" value="Genomic_DNA"/>
</dbReference>
<organism evidence="2 3">
    <name type="scientific">Synaphobranchus kaupii</name>
    <name type="common">Kaup's arrowtooth eel</name>
    <dbReference type="NCBI Taxonomy" id="118154"/>
    <lineage>
        <taxon>Eukaryota</taxon>
        <taxon>Metazoa</taxon>
        <taxon>Chordata</taxon>
        <taxon>Craniata</taxon>
        <taxon>Vertebrata</taxon>
        <taxon>Euteleostomi</taxon>
        <taxon>Actinopterygii</taxon>
        <taxon>Neopterygii</taxon>
        <taxon>Teleostei</taxon>
        <taxon>Anguilliformes</taxon>
        <taxon>Synaphobranchidae</taxon>
        <taxon>Synaphobranchus</taxon>
    </lineage>
</organism>
<keyword evidence="3" id="KW-1185">Reference proteome</keyword>
<proteinExistence type="predicted"/>